<sequence length="347" mass="38313">MNAFAFPAIRGVQAGRAYYVVMVPLGAVGSLLRFNDGAVPDELRAQRRLNKSRIPALVRYITSNPKEYVLSALTATIDGGFHFEPSDMNGPLRSIGTLSVDMTATILVNDGQHRRAAIIEVLRERPHFAHETVAVTLFPDHGLERSRQMFVDLNQHGVKPSRSIRLLYDARDERAKLSRAVVDWVPLFRDMTDFGRSNLTASSPKLFAFSNLHAAVSTFVSETGEVDEARVIEFWAAVAESIPDWGFAHRGQMTPAALRREKVHAHGVALEAIAIAGARLLNDPRLDWRTAINRLGDVDWARSNSALWEGRALLVGRINRSRASVMLTAEKIWSLTTNGADAPGQVG</sequence>
<dbReference type="Pfam" id="PF14072">
    <property type="entry name" value="DndB"/>
    <property type="match status" value="1"/>
</dbReference>
<comment type="caution">
    <text evidence="1">The sequence shown here is derived from an EMBL/GenBank/DDBJ whole genome shotgun (WGS) entry which is preliminary data.</text>
</comment>
<protein>
    <submittedName>
        <fullName evidence="1">DNA sulfur modification protein DndB</fullName>
    </submittedName>
</protein>
<dbReference type="InterPro" id="IPR017642">
    <property type="entry name" value="DNA_S_mod_DndB"/>
</dbReference>
<dbReference type="NCBIfam" id="TIGR03233">
    <property type="entry name" value="DNA_S_dndB"/>
    <property type="match status" value="1"/>
</dbReference>
<dbReference type="EMBL" id="JAVIIV010000019">
    <property type="protein sequence ID" value="MDX8488369.1"/>
    <property type="molecule type" value="Genomic_DNA"/>
</dbReference>
<dbReference type="InterPro" id="IPR017601">
    <property type="entry name" value="DGQHR-contain_dom"/>
</dbReference>
<reference evidence="1 2" key="1">
    <citation type="submission" date="2023-08" db="EMBL/GenBank/DDBJ databases">
        <title>Implementing the SeqCode for naming new Mesorhizobium species isolated from Vachellia karroo root nodules.</title>
        <authorList>
            <person name="Van Lill M."/>
        </authorList>
    </citation>
    <scope>NUCLEOTIDE SEQUENCE [LARGE SCALE GENOMIC DNA]</scope>
    <source>
        <strain evidence="1 2">VK2B</strain>
    </source>
</reference>
<gene>
    <name evidence="1" type="primary">dndB</name>
    <name evidence="1" type="ORF">RFM52_24650</name>
</gene>
<dbReference type="Proteomes" id="UP001280156">
    <property type="component" value="Unassembled WGS sequence"/>
</dbReference>
<keyword evidence="2" id="KW-1185">Reference proteome</keyword>
<evidence type="ECO:0000313" key="1">
    <source>
        <dbReference type="EMBL" id="MDX8488369.1"/>
    </source>
</evidence>
<name>A0ABU4YN05_9HYPH</name>
<accession>A0ABU4YN05</accession>
<evidence type="ECO:0000313" key="2">
    <source>
        <dbReference type="Proteomes" id="UP001280156"/>
    </source>
</evidence>
<dbReference type="CDD" id="cd16412">
    <property type="entry name" value="dndB"/>
    <property type="match status" value="1"/>
</dbReference>
<organism evidence="1 2">
    <name type="scientific">Mesorhizobium humile</name>
    <dbReference type="NCBI Taxonomy" id="3072313"/>
    <lineage>
        <taxon>Bacteria</taxon>
        <taxon>Pseudomonadati</taxon>
        <taxon>Pseudomonadota</taxon>
        <taxon>Alphaproteobacteria</taxon>
        <taxon>Hyphomicrobiales</taxon>
        <taxon>Phyllobacteriaceae</taxon>
        <taxon>Mesorhizobium</taxon>
    </lineage>
</organism>
<proteinExistence type="predicted"/>
<dbReference type="RefSeq" id="WP_320327876.1">
    <property type="nucleotide sequence ID" value="NZ_JAVIIV010000019.1"/>
</dbReference>
<dbReference type="NCBIfam" id="TIGR03187">
    <property type="entry name" value="DGQHR"/>
    <property type="match status" value="1"/>
</dbReference>